<dbReference type="AlphaFoldDB" id="A0A174DXR6"/>
<dbReference type="InterPro" id="IPR013325">
    <property type="entry name" value="RNA_pol_sigma_r2"/>
</dbReference>
<dbReference type="InterPro" id="IPR013249">
    <property type="entry name" value="RNA_pol_sigma70_r4_t2"/>
</dbReference>
<gene>
    <name evidence="8" type="ORF">ERS852476_02457</name>
</gene>
<dbReference type="InterPro" id="IPR007627">
    <property type="entry name" value="RNA_pol_sigma70_r2"/>
</dbReference>
<dbReference type="PANTHER" id="PTHR43133">
    <property type="entry name" value="RNA POLYMERASE ECF-TYPE SIGMA FACTO"/>
    <property type="match status" value="1"/>
</dbReference>
<feature type="domain" description="RNA polymerase sigma-70 region 2" evidence="6">
    <location>
        <begin position="23"/>
        <end position="86"/>
    </location>
</feature>
<dbReference type="GO" id="GO:0006352">
    <property type="term" value="P:DNA-templated transcription initiation"/>
    <property type="evidence" value="ECO:0007669"/>
    <property type="project" value="InterPro"/>
</dbReference>
<sequence length="188" mass="22401">MEDTVIINLYFDRSEKAIQATEEKYSRYCFSIAWNVLYDKEDSDECVNDTWLATWNSIPPRKPAILSVFLGKITRNLAIDCFRRKKAAKRSTEHILELCKELEEIEDVTAYSLNDEIQRKEILEILEKFLESLKKGDCDIFIRRYWYMDSISEISARHGISESRIKSSLYRSRKKLWERVKHLYGKRI</sequence>
<keyword evidence="4" id="KW-0238">DNA-binding</keyword>
<dbReference type="PANTHER" id="PTHR43133:SF8">
    <property type="entry name" value="RNA POLYMERASE SIGMA FACTOR HI_1459-RELATED"/>
    <property type="match status" value="1"/>
</dbReference>
<dbReference type="SUPFAM" id="SSF88946">
    <property type="entry name" value="Sigma2 domain of RNA polymerase sigma factors"/>
    <property type="match status" value="1"/>
</dbReference>
<dbReference type="Gene3D" id="1.10.1740.10">
    <property type="match status" value="1"/>
</dbReference>
<dbReference type="SUPFAM" id="SSF88659">
    <property type="entry name" value="Sigma3 and sigma4 domains of RNA polymerase sigma factors"/>
    <property type="match status" value="1"/>
</dbReference>
<dbReference type="GO" id="GO:0003677">
    <property type="term" value="F:DNA binding"/>
    <property type="evidence" value="ECO:0007669"/>
    <property type="project" value="UniProtKB-KW"/>
</dbReference>
<comment type="similarity">
    <text evidence="1">Belongs to the sigma-70 factor family. ECF subfamily.</text>
</comment>
<dbReference type="InterPro" id="IPR039425">
    <property type="entry name" value="RNA_pol_sigma-70-like"/>
</dbReference>
<keyword evidence="3" id="KW-0731">Sigma factor</keyword>
<evidence type="ECO:0000256" key="1">
    <source>
        <dbReference type="ARBA" id="ARBA00010641"/>
    </source>
</evidence>
<dbReference type="InterPro" id="IPR013324">
    <property type="entry name" value="RNA_pol_sigma_r3/r4-like"/>
</dbReference>
<protein>
    <submittedName>
        <fullName evidence="8">RNA polymerase factor sigma-70</fullName>
    </submittedName>
</protein>
<evidence type="ECO:0000256" key="3">
    <source>
        <dbReference type="ARBA" id="ARBA00023082"/>
    </source>
</evidence>
<organism evidence="8 9">
    <name type="scientific">Blautia obeum</name>
    <dbReference type="NCBI Taxonomy" id="40520"/>
    <lineage>
        <taxon>Bacteria</taxon>
        <taxon>Bacillati</taxon>
        <taxon>Bacillota</taxon>
        <taxon>Clostridia</taxon>
        <taxon>Lachnospirales</taxon>
        <taxon>Lachnospiraceae</taxon>
        <taxon>Blautia</taxon>
    </lineage>
</organism>
<evidence type="ECO:0000256" key="2">
    <source>
        <dbReference type="ARBA" id="ARBA00023015"/>
    </source>
</evidence>
<dbReference type="Pfam" id="PF04542">
    <property type="entry name" value="Sigma70_r2"/>
    <property type="match status" value="1"/>
</dbReference>
<name>A0A174DXR6_9FIRM</name>
<evidence type="ECO:0000313" key="8">
    <source>
        <dbReference type="EMBL" id="CUO30402.1"/>
    </source>
</evidence>
<dbReference type="NCBIfam" id="TIGR02937">
    <property type="entry name" value="sigma70-ECF"/>
    <property type="match status" value="1"/>
</dbReference>
<evidence type="ECO:0000259" key="6">
    <source>
        <dbReference type="Pfam" id="PF04542"/>
    </source>
</evidence>
<dbReference type="RefSeq" id="WP_055058379.1">
    <property type="nucleotide sequence ID" value="NZ_CYZP01000022.1"/>
</dbReference>
<reference evidence="8 9" key="1">
    <citation type="submission" date="2015-09" db="EMBL/GenBank/DDBJ databases">
        <authorList>
            <consortium name="Pathogen Informatics"/>
        </authorList>
    </citation>
    <scope>NUCLEOTIDE SEQUENCE [LARGE SCALE GENOMIC DNA]</scope>
    <source>
        <strain evidence="8 9">2789STDY5834861</strain>
    </source>
</reference>
<accession>A0A174DXR6</accession>
<evidence type="ECO:0000256" key="4">
    <source>
        <dbReference type="ARBA" id="ARBA00023125"/>
    </source>
</evidence>
<dbReference type="Proteomes" id="UP000095645">
    <property type="component" value="Unassembled WGS sequence"/>
</dbReference>
<keyword evidence="2" id="KW-0805">Transcription regulation</keyword>
<dbReference type="InterPro" id="IPR014284">
    <property type="entry name" value="RNA_pol_sigma-70_dom"/>
</dbReference>
<dbReference type="EMBL" id="CYZP01000022">
    <property type="protein sequence ID" value="CUO30402.1"/>
    <property type="molecule type" value="Genomic_DNA"/>
</dbReference>
<evidence type="ECO:0000313" key="9">
    <source>
        <dbReference type="Proteomes" id="UP000095645"/>
    </source>
</evidence>
<evidence type="ECO:0000256" key="5">
    <source>
        <dbReference type="ARBA" id="ARBA00023163"/>
    </source>
</evidence>
<evidence type="ECO:0000259" key="7">
    <source>
        <dbReference type="Pfam" id="PF08281"/>
    </source>
</evidence>
<dbReference type="Gene3D" id="1.10.10.10">
    <property type="entry name" value="Winged helix-like DNA-binding domain superfamily/Winged helix DNA-binding domain"/>
    <property type="match status" value="1"/>
</dbReference>
<proteinExistence type="inferred from homology"/>
<dbReference type="InterPro" id="IPR036388">
    <property type="entry name" value="WH-like_DNA-bd_sf"/>
</dbReference>
<feature type="domain" description="RNA polymerase sigma factor 70 region 4 type 2" evidence="7">
    <location>
        <begin position="124"/>
        <end position="176"/>
    </location>
</feature>
<dbReference type="Pfam" id="PF08281">
    <property type="entry name" value="Sigma70_r4_2"/>
    <property type="match status" value="1"/>
</dbReference>
<keyword evidence="5" id="KW-0804">Transcription</keyword>
<dbReference type="GO" id="GO:0016987">
    <property type="term" value="F:sigma factor activity"/>
    <property type="evidence" value="ECO:0007669"/>
    <property type="project" value="UniProtKB-KW"/>
</dbReference>